<proteinExistence type="predicted"/>
<dbReference type="AlphaFoldDB" id="A0A9W4X5L0"/>
<sequence length="348" mass="39934">MVYGRKYGKNETVINEEGLELDIEDETYDEENLGESDGNKCEKCKKKPFEFEVSCKHEKKHYNGSLCEKCSTNQATIQFNNGEVNKKAYNAFNDHCQKEHQKTSSSSESIKILKKYEAIQEVNKDGWDKLGNFRGFSCLISEVENHIKSLGGKILAERGEKEKEEVFKISCCKCSQNVTDKKHITRFEVDKQDTLTYCETCFAKFRSDESAIIKCSECSDFGQLKPVQREGRIKTSNKFLPAKEKVEQELSNHEIICKVCLDKSIKDYEKTKKLALKDLSFHEKKECGNNSITPTIPICFSPNKGGNKHVPSNYVDSINENDLVMEEDNETEVIYQEQNLNKDKEIKT</sequence>
<evidence type="ECO:0000313" key="2">
    <source>
        <dbReference type="Proteomes" id="UP001153678"/>
    </source>
</evidence>
<organism evidence="1 2">
    <name type="scientific">Funneliformis geosporum</name>
    <dbReference type="NCBI Taxonomy" id="1117311"/>
    <lineage>
        <taxon>Eukaryota</taxon>
        <taxon>Fungi</taxon>
        <taxon>Fungi incertae sedis</taxon>
        <taxon>Mucoromycota</taxon>
        <taxon>Glomeromycotina</taxon>
        <taxon>Glomeromycetes</taxon>
        <taxon>Glomerales</taxon>
        <taxon>Glomeraceae</taxon>
        <taxon>Funneliformis</taxon>
    </lineage>
</organism>
<keyword evidence="2" id="KW-1185">Reference proteome</keyword>
<dbReference type="OrthoDB" id="10649813at2759"/>
<comment type="caution">
    <text evidence="1">The sequence shown here is derived from an EMBL/GenBank/DDBJ whole genome shotgun (WGS) entry which is preliminary data.</text>
</comment>
<evidence type="ECO:0000313" key="1">
    <source>
        <dbReference type="EMBL" id="CAI2188205.1"/>
    </source>
</evidence>
<name>A0A9W4X5L0_9GLOM</name>
<dbReference type="Proteomes" id="UP001153678">
    <property type="component" value="Unassembled WGS sequence"/>
</dbReference>
<accession>A0A9W4X5L0</accession>
<protein>
    <submittedName>
        <fullName evidence="1">13642_t:CDS:1</fullName>
    </submittedName>
</protein>
<reference evidence="1" key="1">
    <citation type="submission" date="2022-08" db="EMBL/GenBank/DDBJ databases">
        <authorList>
            <person name="Kallberg Y."/>
            <person name="Tangrot J."/>
            <person name="Rosling A."/>
        </authorList>
    </citation>
    <scope>NUCLEOTIDE SEQUENCE</scope>
    <source>
        <strain evidence="1">Wild A</strain>
    </source>
</reference>
<dbReference type="EMBL" id="CAMKVN010005048">
    <property type="protein sequence ID" value="CAI2188205.1"/>
    <property type="molecule type" value="Genomic_DNA"/>
</dbReference>
<gene>
    <name evidence="1" type="ORF">FWILDA_LOCUS13462</name>
</gene>